<comment type="caution">
    <text evidence="2">The sequence shown here is derived from an EMBL/GenBank/DDBJ whole genome shotgun (WGS) entry which is preliminary data.</text>
</comment>
<accession>A0A845B7M6</accession>
<evidence type="ECO:0000313" key="2">
    <source>
        <dbReference type="EMBL" id="MXP63171.1"/>
    </source>
</evidence>
<gene>
    <name evidence="2" type="primary">pdeM</name>
    <name evidence="2" type="ORF">E0493_07360</name>
</gene>
<dbReference type="Gene3D" id="3.60.21.10">
    <property type="match status" value="1"/>
</dbReference>
<keyword evidence="2" id="KW-0255">Endonuclease</keyword>
<sequence>MISAPLHLAGERLALDPAGVLFWPARKLLAVSDLHLEKGSHFAARGRFVPPYDTRETLARLAPLLRRYAPAHLVFLGDSFHDAAGAARMPAAERATLRQALDGREVTWVLGNHDPLPPEALPGEAVEELRLGPLVFRHQGIPGSAAGFELSGHFHPKASMATRCGAVTRPCFMTDARRILLPSFGAYTGGLAITEAPVAALFPRGGRAFLLGKERLFSMAVGPMKHLAAALTRSPAEPTSFA</sequence>
<dbReference type="GO" id="GO:0016787">
    <property type="term" value="F:hydrolase activity"/>
    <property type="evidence" value="ECO:0007669"/>
    <property type="project" value="UniProtKB-KW"/>
</dbReference>
<dbReference type="RefSeq" id="WP_160936300.1">
    <property type="nucleotide sequence ID" value="NZ_SNVJ01000005.1"/>
</dbReference>
<dbReference type="EMBL" id="SNVJ01000005">
    <property type="protein sequence ID" value="MXP63171.1"/>
    <property type="molecule type" value="Genomic_DNA"/>
</dbReference>
<dbReference type="PIRSF" id="PIRSF000887">
    <property type="entry name" value="Pesterase_MJ0037"/>
    <property type="match status" value="1"/>
</dbReference>
<reference evidence="2 3" key="1">
    <citation type="submission" date="2019-03" db="EMBL/GenBank/DDBJ databases">
        <title>Roseomonas sp. a novel Roseomonas species isolated from Sea whip Gorgonian.</title>
        <authorList>
            <person name="Li F."/>
            <person name="Pan X."/>
            <person name="Huang S."/>
            <person name="Li Z."/>
            <person name="Meng B."/>
        </authorList>
    </citation>
    <scope>NUCLEOTIDE SEQUENCE [LARGE SCALE GENOMIC DNA]</scope>
    <source>
        <strain evidence="2 3">M0104</strain>
    </source>
</reference>
<evidence type="ECO:0000313" key="3">
    <source>
        <dbReference type="Proteomes" id="UP000460715"/>
    </source>
</evidence>
<dbReference type="NCBIfam" id="TIGR04123">
    <property type="entry name" value="P_estr_lig_assc"/>
    <property type="match status" value="1"/>
</dbReference>
<keyword evidence="3" id="KW-1185">Reference proteome</keyword>
<keyword evidence="2" id="KW-0436">Ligase</keyword>
<keyword evidence="2" id="KW-0540">Nuclease</keyword>
<dbReference type="InterPro" id="IPR024173">
    <property type="entry name" value="Pesterase_MJ0037-like"/>
</dbReference>
<dbReference type="EC" id="3.1.-.-" evidence="2"/>
<feature type="domain" description="Calcineurin-like phosphoesterase" evidence="1">
    <location>
        <begin position="27"/>
        <end position="124"/>
    </location>
</feature>
<dbReference type="PANTHER" id="PTHR39323">
    <property type="entry name" value="BLR1149 PROTEIN"/>
    <property type="match status" value="1"/>
</dbReference>
<dbReference type="InterPro" id="IPR004843">
    <property type="entry name" value="Calcineurin-like_PHP"/>
</dbReference>
<dbReference type="Pfam" id="PF00149">
    <property type="entry name" value="Metallophos"/>
    <property type="match status" value="1"/>
</dbReference>
<dbReference type="AlphaFoldDB" id="A0A845B7M6"/>
<dbReference type="InterPro" id="IPR029052">
    <property type="entry name" value="Metallo-depent_PP-like"/>
</dbReference>
<dbReference type="GO" id="GO:0004519">
    <property type="term" value="F:endonuclease activity"/>
    <property type="evidence" value="ECO:0007669"/>
    <property type="project" value="UniProtKB-KW"/>
</dbReference>
<dbReference type="GO" id="GO:0016874">
    <property type="term" value="F:ligase activity"/>
    <property type="evidence" value="ECO:0007669"/>
    <property type="project" value="UniProtKB-KW"/>
</dbReference>
<evidence type="ECO:0000259" key="1">
    <source>
        <dbReference type="Pfam" id="PF00149"/>
    </source>
</evidence>
<proteinExistence type="predicted"/>
<dbReference type="SUPFAM" id="SSF56300">
    <property type="entry name" value="Metallo-dependent phosphatases"/>
    <property type="match status" value="1"/>
</dbReference>
<keyword evidence="2" id="KW-0378">Hydrolase</keyword>
<dbReference type="Proteomes" id="UP000460715">
    <property type="component" value="Unassembled WGS sequence"/>
</dbReference>
<dbReference type="PANTHER" id="PTHR39323:SF1">
    <property type="entry name" value="BLR1149 PROTEIN"/>
    <property type="match status" value="1"/>
</dbReference>
<name>A0A845B7M6_9PROT</name>
<protein>
    <submittedName>
        <fullName evidence="2">Ligase-associated DNA damage response endonuclease PdeM</fullName>
        <ecNumber evidence="2">3.1.-.-</ecNumber>
    </submittedName>
</protein>
<dbReference type="InterPro" id="IPR026336">
    <property type="entry name" value="PdeM-like"/>
</dbReference>
<dbReference type="OrthoDB" id="9795838at2"/>
<organism evidence="2 3">
    <name type="scientific">Teichococcus coralli</name>
    <dbReference type="NCBI Taxonomy" id="2545983"/>
    <lineage>
        <taxon>Bacteria</taxon>
        <taxon>Pseudomonadati</taxon>
        <taxon>Pseudomonadota</taxon>
        <taxon>Alphaproteobacteria</taxon>
        <taxon>Acetobacterales</taxon>
        <taxon>Roseomonadaceae</taxon>
        <taxon>Roseomonas</taxon>
    </lineage>
</organism>